<sequence length="374" mass="40645">MHPSARAALRHFPLIGRPRPACPSLPERIKVVTDAVQAAAEKAEGGMHDAAHALNKAALIASDGGHPDLARQLCWQHINAYRQIGRQLTYLEARYLLEPVHNLARQQIRADHGSPALRLLEAMHRAITGNRNLVVDTRTLPTADLTGDRRDKEMLHRWIWLQLVGDGVRALALGDRWTQAADHARRHNGVGDHLLEGRQAAIIAHIIDGDRDQGRELLSRSTPTEPWERDVIPCLHAVIADLHAGTAAQHLDTAAARYRATPNTGRPSYRAQFGLTIATLATALEPEKGIDILGLVADEAVASADGYAARDVAKHSSAASGLTDQQAKQLNELAAESGLGFDAFPGSAQRELVSAAREATHRLAFALKVHNQHP</sequence>
<keyword evidence="2" id="KW-1185">Reference proteome</keyword>
<dbReference type="OrthoDB" id="3504852at2"/>
<dbReference type="RefSeq" id="WP_089298710.1">
    <property type="nucleotide sequence ID" value="NZ_BOMU01000113.1"/>
</dbReference>
<protein>
    <submittedName>
        <fullName evidence="1">Uncharacterized protein</fullName>
    </submittedName>
</protein>
<reference evidence="1 2" key="1">
    <citation type="submission" date="2017-06" db="EMBL/GenBank/DDBJ databases">
        <authorList>
            <person name="Kim H.J."/>
            <person name="Triplett B.A."/>
        </authorList>
    </citation>
    <scope>NUCLEOTIDE SEQUENCE [LARGE SCALE GENOMIC DNA]</scope>
    <source>
        <strain evidence="1 2">DSM 43151</strain>
    </source>
</reference>
<evidence type="ECO:0000313" key="1">
    <source>
        <dbReference type="EMBL" id="SNS97537.1"/>
    </source>
</evidence>
<accession>A0A239IVA8</accession>
<evidence type="ECO:0000313" key="2">
    <source>
        <dbReference type="Proteomes" id="UP000198415"/>
    </source>
</evidence>
<dbReference type="AlphaFoldDB" id="A0A239IVA8"/>
<dbReference type="Proteomes" id="UP000198415">
    <property type="component" value="Unassembled WGS sequence"/>
</dbReference>
<gene>
    <name evidence="1" type="ORF">SAMN06264365_13128</name>
</gene>
<name>A0A239IVA8_9ACTN</name>
<organism evidence="1 2">
    <name type="scientific">Actinoplanes regularis</name>
    <dbReference type="NCBI Taxonomy" id="52697"/>
    <lineage>
        <taxon>Bacteria</taxon>
        <taxon>Bacillati</taxon>
        <taxon>Actinomycetota</taxon>
        <taxon>Actinomycetes</taxon>
        <taxon>Micromonosporales</taxon>
        <taxon>Micromonosporaceae</taxon>
        <taxon>Actinoplanes</taxon>
    </lineage>
</organism>
<dbReference type="EMBL" id="FZNR01000031">
    <property type="protein sequence ID" value="SNS97537.1"/>
    <property type="molecule type" value="Genomic_DNA"/>
</dbReference>
<proteinExistence type="predicted"/>